<evidence type="ECO:0000313" key="4">
    <source>
        <dbReference type="Proteomes" id="UP000054560"/>
    </source>
</evidence>
<name>A0A0L0FB28_9EUKA</name>
<feature type="compositionally biased region" description="Basic and acidic residues" evidence="2">
    <location>
        <begin position="279"/>
        <end position="291"/>
    </location>
</feature>
<dbReference type="RefSeq" id="XP_014147608.1">
    <property type="nucleotide sequence ID" value="XM_014292133.1"/>
</dbReference>
<proteinExistence type="predicted"/>
<dbReference type="GeneID" id="25914242"/>
<dbReference type="Proteomes" id="UP000054560">
    <property type="component" value="Unassembled WGS sequence"/>
</dbReference>
<dbReference type="AlphaFoldDB" id="A0A0L0FB28"/>
<evidence type="ECO:0000313" key="3">
    <source>
        <dbReference type="EMBL" id="KNC73706.1"/>
    </source>
</evidence>
<evidence type="ECO:0000256" key="2">
    <source>
        <dbReference type="SAM" id="MobiDB-lite"/>
    </source>
</evidence>
<protein>
    <submittedName>
        <fullName evidence="3">Uncharacterized protein</fullName>
    </submittedName>
</protein>
<sequence length="347" mass="39666">MLLRATRTALLKDAIDSSELARGEEYWACDAAIQTLLRFENEDTPPISEDAYTFESALFRLEMEVPCSDEWWQDVWRDVCAESTSVGQSAGNDSENIPLDPWQKLTSAAVQDKTTPIGGYTSEQELESGDASQTHSLRDIEIENLKMINRSLLEVNNNLKVEQQAQLKTAYGNLDAAAAENDALRDELKSRPSLEEHIRLQDDISTLRENNHTLQQHSIVMEVQHREESRSSLEEHTRLQDEISTLREKNHTLQQHNIVMEVQHREEMSYLKSKPTTLHADDRKSVKRSRDFEEEENNVSNANDDMYPRLGWFKRLKFDHGTSPADPRFCSPTSCCGPDFGNDVGRI</sequence>
<feature type="coiled-coil region" evidence="1">
    <location>
        <begin position="142"/>
        <end position="187"/>
    </location>
</feature>
<evidence type="ECO:0000256" key="1">
    <source>
        <dbReference type="SAM" id="Coils"/>
    </source>
</evidence>
<reference evidence="3 4" key="1">
    <citation type="submission" date="2011-02" db="EMBL/GenBank/DDBJ databases">
        <title>The Genome Sequence of Sphaeroforma arctica JP610.</title>
        <authorList>
            <consortium name="The Broad Institute Genome Sequencing Platform"/>
            <person name="Russ C."/>
            <person name="Cuomo C."/>
            <person name="Young S.K."/>
            <person name="Zeng Q."/>
            <person name="Gargeya S."/>
            <person name="Alvarado L."/>
            <person name="Berlin A."/>
            <person name="Chapman S.B."/>
            <person name="Chen Z."/>
            <person name="Freedman E."/>
            <person name="Gellesch M."/>
            <person name="Goldberg J."/>
            <person name="Griggs A."/>
            <person name="Gujja S."/>
            <person name="Heilman E."/>
            <person name="Heiman D."/>
            <person name="Howarth C."/>
            <person name="Mehta T."/>
            <person name="Neiman D."/>
            <person name="Pearson M."/>
            <person name="Roberts A."/>
            <person name="Saif S."/>
            <person name="Shea T."/>
            <person name="Shenoy N."/>
            <person name="Sisk P."/>
            <person name="Stolte C."/>
            <person name="Sykes S."/>
            <person name="White J."/>
            <person name="Yandava C."/>
            <person name="Burger G."/>
            <person name="Gray M.W."/>
            <person name="Holland P.W.H."/>
            <person name="King N."/>
            <person name="Lang F.B.F."/>
            <person name="Roger A.J."/>
            <person name="Ruiz-Trillo I."/>
            <person name="Haas B."/>
            <person name="Nusbaum C."/>
            <person name="Birren B."/>
        </authorList>
    </citation>
    <scope>NUCLEOTIDE SEQUENCE [LARGE SCALE GENOMIC DNA]</scope>
    <source>
        <strain evidence="3 4">JP610</strain>
    </source>
</reference>
<feature type="region of interest" description="Disordered" evidence="2">
    <location>
        <begin position="111"/>
        <end position="133"/>
    </location>
</feature>
<dbReference type="EMBL" id="KQ245263">
    <property type="protein sequence ID" value="KNC73706.1"/>
    <property type="molecule type" value="Genomic_DNA"/>
</dbReference>
<keyword evidence="1" id="KW-0175">Coiled coil</keyword>
<organism evidence="3 4">
    <name type="scientific">Sphaeroforma arctica JP610</name>
    <dbReference type="NCBI Taxonomy" id="667725"/>
    <lineage>
        <taxon>Eukaryota</taxon>
        <taxon>Ichthyosporea</taxon>
        <taxon>Ichthyophonida</taxon>
        <taxon>Sphaeroforma</taxon>
    </lineage>
</organism>
<gene>
    <name evidence="3" type="ORF">SARC_13738</name>
</gene>
<feature type="region of interest" description="Disordered" evidence="2">
    <location>
        <begin position="275"/>
        <end position="304"/>
    </location>
</feature>
<accession>A0A0L0FB28</accession>
<keyword evidence="4" id="KW-1185">Reference proteome</keyword>